<name>A0A1C3X3Z1_9HYPH</name>
<organism evidence="1 2">
    <name type="scientific">Rhizobium multihospitium</name>
    <dbReference type="NCBI Taxonomy" id="410764"/>
    <lineage>
        <taxon>Bacteria</taxon>
        <taxon>Pseudomonadati</taxon>
        <taxon>Pseudomonadota</taxon>
        <taxon>Alphaproteobacteria</taxon>
        <taxon>Hyphomicrobiales</taxon>
        <taxon>Rhizobiaceae</taxon>
        <taxon>Rhizobium/Agrobacterium group</taxon>
        <taxon>Rhizobium</taxon>
    </lineage>
</organism>
<sequence>MTSRRSIAEQVIARARARGTPIDDDLEFMAVVELWIAGEIEADGMRDRYDTLLRQRSMSKKGGIGALADPGADEWNR</sequence>
<evidence type="ECO:0000313" key="1">
    <source>
        <dbReference type="EMBL" id="SCB46980.1"/>
    </source>
</evidence>
<keyword evidence="2" id="KW-1185">Reference proteome</keyword>
<proteinExistence type="predicted"/>
<evidence type="ECO:0008006" key="3">
    <source>
        <dbReference type="Google" id="ProtNLM"/>
    </source>
</evidence>
<dbReference type="RefSeq" id="WP_141694483.1">
    <property type="nucleotide sequence ID" value="NZ_FMAG01000010.1"/>
</dbReference>
<evidence type="ECO:0000313" key="2">
    <source>
        <dbReference type="Proteomes" id="UP000199101"/>
    </source>
</evidence>
<dbReference type="OrthoDB" id="8372059at2"/>
<protein>
    <recommendedName>
        <fullName evidence="3">Antitoxin VbhA domain-containing protein</fullName>
    </recommendedName>
</protein>
<gene>
    <name evidence="1" type="ORF">GA0061103_0054</name>
</gene>
<reference evidence="2" key="1">
    <citation type="submission" date="2016-08" db="EMBL/GenBank/DDBJ databases">
        <authorList>
            <person name="Varghese N."/>
            <person name="Submissions Spin"/>
        </authorList>
    </citation>
    <scope>NUCLEOTIDE SEQUENCE [LARGE SCALE GENOMIC DNA]</scope>
    <source>
        <strain evidence="2">HAMBI 2975</strain>
    </source>
</reference>
<dbReference type="AlphaFoldDB" id="A0A1C3X3Z1"/>
<dbReference type="Proteomes" id="UP000199101">
    <property type="component" value="Unassembled WGS sequence"/>
</dbReference>
<dbReference type="EMBL" id="FMAG01000010">
    <property type="protein sequence ID" value="SCB46980.1"/>
    <property type="molecule type" value="Genomic_DNA"/>
</dbReference>
<accession>A0A1C3X3Z1</accession>